<reference evidence="2" key="4">
    <citation type="journal article" date="2018" name="Nat. Plants">
        <title>Whole-genome landscape of Medicago truncatula symbiotic genes.</title>
        <authorList>
            <person name="Pecrix Y."/>
            <person name="Gamas P."/>
            <person name="Carrere S."/>
        </authorList>
    </citation>
    <scope>NUCLEOTIDE SEQUENCE</scope>
    <source>
        <tissue evidence="2">Leaves</tissue>
    </source>
</reference>
<evidence type="ECO:0000313" key="4">
    <source>
        <dbReference type="Proteomes" id="UP000002051"/>
    </source>
</evidence>
<organism evidence="1 4">
    <name type="scientific">Medicago truncatula</name>
    <name type="common">Barrel medic</name>
    <name type="synonym">Medicago tribuloides</name>
    <dbReference type="NCBI Taxonomy" id="3880"/>
    <lineage>
        <taxon>Eukaryota</taxon>
        <taxon>Viridiplantae</taxon>
        <taxon>Streptophyta</taxon>
        <taxon>Embryophyta</taxon>
        <taxon>Tracheophyta</taxon>
        <taxon>Spermatophyta</taxon>
        <taxon>Magnoliopsida</taxon>
        <taxon>eudicotyledons</taxon>
        <taxon>Gunneridae</taxon>
        <taxon>Pentapetalae</taxon>
        <taxon>rosids</taxon>
        <taxon>fabids</taxon>
        <taxon>Fabales</taxon>
        <taxon>Fabaceae</taxon>
        <taxon>Papilionoideae</taxon>
        <taxon>50 kb inversion clade</taxon>
        <taxon>NPAAA clade</taxon>
        <taxon>Hologalegina</taxon>
        <taxon>IRL clade</taxon>
        <taxon>Trifolieae</taxon>
        <taxon>Medicago</taxon>
    </lineage>
</organism>
<dbReference type="Proteomes" id="UP000265566">
    <property type="component" value="Chromosome 8"/>
</dbReference>
<dbReference type="PaxDb" id="3880-AET03516"/>
<reference evidence="1 4" key="1">
    <citation type="journal article" date="2011" name="Nature">
        <title>The Medicago genome provides insight into the evolution of rhizobial symbioses.</title>
        <authorList>
            <person name="Young N.D."/>
            <person name="Debelle F."/>
            <person name="Oldroyd G.E."/>
            <person name="Geurts R."/>
            <person name="Cannon S.B."/>
            <person name="Udvardi M.K."/>
            <person name="Benedito V.A."/>
            <person name="Mayer K.F."/>
            <person name="Gouzy J."/>
            <person name="Schoof H."/>
            <person name="Van de Peer Y."/>
            <person name="Proost S."/>
            <person name="Cook D.R."/>
            <person name="Meyers B.C."/>
            <person name="Spannagl M."/>
            <person name="Cheung F."/>
            <person name="De Mita S."/>
            <person name="Krishnakumar V."/>
            <person name="Gundlach H."/>
            <person name="Zhou S."/>
            <person name="Mudge J."/>
            <person name="Bharti A.K."/>
            <person name="Murray J.D."/>
            <person name="Naoumkina M.A."/>
            <person name="Rosen B."/>
            <person name="Silverstein K.A."/>
            <person name="Tang H."/>
            <person name="Rombauts S."/>
            <person name="Zhao P.X."/>
            <person name="Zhou P."/>
            <person name="Barbe V."/>
            <person name="Bardou P."/>
            <person name="Bechner M."/>
            <person name="Bellec A."/>
            <person name="Berger A."/>
            <person name="Berges H."/>
            <person name="Bidwell S."/>
            <person name="Bisseling T."/>
            <person name="Choisne N."/>
            <person name="Couloux A."/>
            <person name="Denny R."/>
            <person name="Deshpande S."/>
            <person name="Dai X."/>
            <person name="Doyle J.J."/>
            <person name="Dudez A.M."/>
            <person name="Farmer A.D."/>
            <person name="Fouteau S."/>
            <person name="Franken C."/>
            <person name="Gibelin C."/>
            <person name="Gish J."/>
            <person name="Goldstein S."/>
            <person name="Gonzalez A.J."/>
            <person name="Green P.J."/>
            <person name="Hallab A."/>
            <person name="Hartog M."/>
            <person name="Hua A."/>
            <person name="Humphray S.J."/>
            <person name="Jeong D.H."/>
            <person name="Jing Y."/>
            <person name="Jocker A."/>
            <person name="Kenton S.M."/>
            <person name="Kim D.J."/>
            <person name="Klee K."/>
            <person name="Lai H."/>
            <person name="Lang C."/>
            <person name="Lin S."/>
            <person name="Macmil S.L."/>
            <person name="Magdelenat G."/>
            <person name="Matthews L."/>
            <person name="McCorrison J."/>
            <person name="Monaghan E.L."/>
            <person name="Mun J.H."/>
            <person name="Najar F.Z."/>
            <person name="Nicholson C."/>
            <person name="Noirot C."/>
            <person name="O'Bleness M."/>
            <person name="Paule C.R."/>
            <person name="Poulain J."/>
            <person name="Prion F."/>
            <person name="Qin B."/>
            <person name="Qu C."/>
            <person name="Retzel E.F."/>
            <person name="Riddle C."/>
            <person name="Sallet E."/>
            <person name="Samain S."/>
            <person name="Samson N."/>
            <person name="Sanders I."/>
            <person name="Saurat O."/>
            <person name="Scarpelli C."/>
            <person name="Schiex T."/>
            <person name="Segurens B."/>
            <person name="Severin A.J."/>
            <person name="Sherrier D.J."/>
            <person name="Shi R."/>
            <person name="Sims S."/>
            <person name="Singer S.R."/>
            <person name="Sinharoy S."/>
            <person name="Sterck L."/>
            <person name="Viollet A."/>
            <person name="Wang B.B."/>
            <person name="Wang K."/>
            <person name="Wang M."/>
            <person name="Wang X."/>
            <person name="Warfsmann J."/>
            <person name="Weissenbach J."/>
            <person name="White D.D."/>
            <person name="White J.D."/>
            <person name="Wiley G.B."/>
            <person name="Wincker P."/>
            <person name="Xing Y."/>
            <person name="Yang L."/>
            <person name="Yao Z."/>
            <person name="Ying F."/>
            <person name="Zhai J."/>
            <person name="Zhou L."/>
            <person name="Zuber A."/>
            <person name="Denarie J."/>
            <person name="Dixon R.A."/>
            <person name="May G.D."/>
            <person name="Schwartz D.C."/>
            <person name="Rogers J."/>
            <person name="Quetier F."/>
            <person name="Town C.D."/>
            <person name="Roe B.A."/>
        </authorList>
    </citation>
    <scope>NUCLEOTIDE SEQUENCE [LARGE SCALE GENOMIC DNA]</scope>
    <source>
        <strain evidence="1">A17</strain>
        <strain evidence="3 4">cv. Jemalong A17</strain>
    </source>
</reference>
<reference evidence="1 4" key="2">
    <citation type="journal article" date="2014" name="BMC Genomics">
        <title>An improved genome release (version Mt4.0) for the model legume Medicago truncatula.</title>
        <authorList>
            <person name="Tang H."/>
            <person name="Krishnakumar V."/>
            <person name="Bidwell S."/>
            <person name="Rosen B."/>
            <person name="Chan A."/>
            <person name="Zhou S."/>
            <person name="Gentzbittel L."/>
            <person name="Childs K.L."/>
            <person name="Yandell M."/>
            <person name="Gundlach H."/>
            <person name="Mayer K.F."/>
            <person name="Schwartz D.C."/>
            <person name="Town C.D."/>
        </authorList>
    </citation>
    <scope>GENOME REANNOTATION</scope>
    <source>
        <strain evidence="3 4">cv. Jemalong A17</strain>
    </source>
</reference>
<dbReference type="EMBL" id="CM001224">
    <property type="protein sequence ID" value="AET03516.1"/>
    <property type="molecule type" value="Genomic_DNA"/>
</dbReference>
<dbReference type="KEGG" id="mtr:11445322"/>
<proteinExistence type="predicted"/>
<accession>G7L7W4</accession>
<evidence type="ECO:0000313" key="1">
    <source>
        <dbReference type="EMBL" id="AET03516.1"/>
    </source>
</evidence>
<gene>
    <name evidence="3" type="primary">11445322</name>
    <name evidence="1" type="ordered locus">MTR_8g072450</name>
    <name evidence="2" type="ORF">MtrunA17_Chr8g0369901</name>
</gene>
<evidence type="ECO:0000313" key="3">
    <source>
        <dbReference type="EnsemblPlants" id="AET03516"/>
    </source>
</evidence>
<dbReference type="PANTHER" id="PTHR34190:SF10">
    <property type="entry name" value="TERNARY COMPLEX FACTOR MIP1 LEUCINE-ZIPPER DOMAIN-CONTAINING PROTEIN"/>
    <property type="match status" value="1"/>
</dbReference>
<reference evidence="3" key="3">
    <citation type="submission" date="2015-04" db="UniProtKB">
        <authorList>
            <consortium name="EnsemblPlants"/>
        </authorList>
    </citation>
    <scope>IDENTIFICATION</scope>
    <source>
        <strain evidence="3">cv. Jemalong A17</strain>
    </source>
</reference>
<name>G7L7W4_MEDTR</name>
<dbReference type="OMA" id="MMNNDER"/>
<evidence type="ECO:0000313" key="2">
    <source>
        <dbReference type="EMBL" id="RHN41798.1"/>
    </source>
</evidence>
<dbReference type="HOGENOM" id="CLU_1477619_0_0_1"/>
<dbReference type="eggNOG" id="ENOG502SA04">
    <property type="taxonomic scope" value="Eukaryota"/>
</dbReference>
<protein>
    <submittedName>
        <fullName evidence="1 3">Uncharacterized protein</fullName>
    </submittedName>
</protein>
<dbReference type="EMBL" id="PSQE01000008">
    <property type="protein sequence ID" value="RHN41798.1"/>
    <property type="molecule type" value="Genomic_DNA"/>
</dbReference>
<keyword evidence="4" id="KW-1185">Reference proteome</keyword>
<dbReference type="PANTHER" id="PTHR34190">
    <property type="entry name" value="EXPRESSED PROTEIN"/>
    <property type="match status" value="1"/>
</dbReference>
<dbReference type="OrthoDB" id="1225832at2759"/>
<dbReference type="Gramene" id="rna48159">
    <property type="protein sequence ID" value="RHN41798.1"/>
    <property type="gene ID" value="gene48159"/>
</dbReference>
<dbReference type="Proteomes" id="UP000002051">
    <property type="component" value="Chromosome 8"/>
</dbReference>
<sequence>MTNTDENKELINQPLSILQRLDRLELLLLFLEKKQCHTIRDSSDVAIYKCLEQEQQCKSLSYVFEEVHHKGTLLERVALLENRVIQLSIDLDMGNTSRSSSSTSTIAAKLGKGSGSLDANENMDMVTKLEEKHDPLITQDSIIVEACSLNSPSCRAHRIKAMSRMGYNRKWLKWLKFGC</sequence>
<dbReference type="EnsemblPlants" id="AET03516">
    <property type="protein sequence ID" value="AET03516"/>
    <property type="gene ID" value="MTR_8g072450"/>
</dbReference>
<dbReference type="AlphaFoldDB" id="G7L7W4"/>